<protein>
    <submittedName>
        <fullName evidence="3">Uncharacterized protein LOC118407263</fullName>
    </submittedName>
</protein>
<dbReference type="OrthoDB" id="6107088at2759"/>
<reference evidence="3" key="1">
    <citation type="submission" date="2025-08" db="UniProtKB">
        <authorList>
            <consortium name="RefSeq"/>
        </authorList>
    </citation>
    <scope>IDENTIFICATION</scope>
    <source>
        <strain evidence="3">S238N-H82</strain>
        <tissue evidence="3">Testes</tissue>
    </source>
</reference>
<accession>A0A9J7HT61</accession>
<keyword evidence="2" id="KW-1185">Reference proteome</keyword>
<dbReference type="AlphaFoldDB" id="A0A9J7HT61"/>
<name>A0A9J7HT61_BRAFL</name>
<dbReference type="GeneID" id="118407263"/>
<feature type="region of interest" description="Disordered" evidence="1">
    <location>
        <begin position="44"/>
        <end position="179"/>
    </location>
</feature>
<sequence>MNGMHRCYITDFYPFFVKGLTPAINEVDPAATTEDVVVSLPAVIPEGTSEPSEVAGNGKETKNDDAPCETDTGKHTDNVENANSGENVPNGDVRTTAEREIPIHDNWDSAAQADNQGQGDCGMDEEEDKEETSTPGLNVVIDIHVETAPEEPKESADDTPPHMDPGFSATQMVTVQGHA</sequence>
<gene>
    <name evidence="3" type="primary">LOC118407263</name>
</gene>
<evidence type="ECO:0000313" key="2">
    <source>
        <dbReference type="Proteomes" id="UP000001554"/>
    </source>
</evidence>
<dbReference type="Proteomes" id="UP000001554">
    <property type="component" value="Unplaced"/>
</dbReference>
<feature type="compositionally biased region" description="Polar residues" evidence="1">
    <location>
        <begin position="168"/>
        <end position="179"/>
    </location>
</feature>
<proteinExistence type="predicted"/>
<feature type="compositionally biased region" description="Basic and acidic residues" evidence="1">
    <location>
        <begin position="95"/>
        <end position="107"/>
    </location>
</feature>
<feature type="compositionally biased region" description="Basic and acidic residues" evidence="1">
    <location>
        <begin position="59"/>
        <end position="78"/>
    </location>
</feature>
<dbReference type="RefSeq" id="XP_035663614.1">
    <property type="nucleotide sequence ID" value="XM_035807721.1"/>
</dbReference>
<dbReference type="KEGG" id="bfo:118407263"/>
<evidence type="ECO:0000256" key="1">
    <source>
        <dbReference type="SAM" id="MobiDB-lite"/>
    </source>
</evidence>
<organism evidence="2 3">
    <name type="scientific">Branchiostoma floridae</name>
    <name type="common">Florida lancelet</name>
    <name type="synonym">Amphioxus</name>
    <dbReference type="NCBI Taxonomy" id="7739"/>
    <lineage>
        <taxon>Eukaryota</taxon>
        <taxon>Metazoa</taxon>
        <taxon>Chordata</taxon>
        <taxon>Cephalochordata</taxon>
        <taxon>Leptocardii</taxon>
        <taxon>Amphioxiformes</taxon>
        <taxon>Branchiostomatidae</taxon>
        <taxon>Branchiostoma</taxon>
    </lineage>
</organism>
<evidence type="ECO:0000313" key="3">
    <source>
        <dbReference type="RefSeq" id="XP_035663614.1"/>
    </source>
</evidence>
<feature type="compositionally biased region" description="Basic and acidic residues" evidence="1">
    <location>
        <begin position="143"/>
        <end position="161"/>
    </location>
</feature>